<dbReference type="AlphaFoldDB" id="A0A7R7XT21"/>
<keyword evidence="1" id="KW-0472">Membrane</keyword>
<evidence type="ECO:0000313" key="3">
    <source>
        <dbReference type="Proteomes" id="UP000654913"/>
    </source>
</evidence>
<sequence length="167" mass="18121">MRRGCARQSRTLPIIICKRGGPTNPDVPAIVADGYQWAKYNRAQPTLLILYPKIDQLGRRCAIVSTNGLASPAMRAISVSCIFVDDSGSSNAICKLQMKVCARQICARSQFFAIMLAMVSFHFSALSRLSASPTCLRSETSLVRIRARIAPIFIGVNPWDGAGSGSE</sequence>
<dbReference type="EMBL" id="AP024447">
    <property type="protein sequence ID" value="BCS26433.1"/>
    <property type="molecule type" value="Genomic_DNA"/>
</dbReference>
<feature type="transmembrane region" description="Helical" evidence="1">
    <location>
        <begin position="105"/>
        <end position="126"/>
    </location>
</feature>
<dbReference type="RefSeq" id="XP_041558627.1">
    <property type="nucleotide sequence ID" value="XM_041706220.1"/>
</dbReference>
<gene>
    <name evidence="2" type="ORF">APUU_51145S</name>
</gene>
<evidence type="ECO:0000256" key="1">
    <source>
        <dbReference type="SAM" id="Phobius"/>
    </source>
</evidence>
<protein>
    <submittedName>
        <fullName evidence="2">Uncharacterized protein</fullName>
    </submittedName>
</protein>
<dbReference type="KEGG" id="apuu:APUU_51145S"/>
<dbReference type="GeneID" id="64976439"/>
<keyword evidence="1" id="KW-0812">Transmembrane</keyword>
<name>A0A7R7XT21_9EURO</name>
<proteinExistence type="predicted"/>
<reference evidence="2" key="1">
    <citation type="submission" date="2021-01" db="EMBL/GenBank/DDBJ databases">
        <authorList>
            <consortium name="Aspergillus puulaauensis MK2 genome sequencing consortium"/>
            <person name="Kazuki M."/>
            <person name="Futagami T."/>
        </authorList>
    </citation>
    <scope>NUCLEOTIDE SEQUENCE</scope>
    <source>
        <strain evidence="2">MK2</strain>
    </source>
</reference>
<keyword evidence="1" id="KW-1133">Transmembrane helix</keyword>
<accession>A0A7R7XT21</accession>
<organism evidence="2 3">
    <name type="scientific">Aspergillus puulaauensis</name>
    <dbReference type="NCBI Taxonomy" id="1220207"/>
    <lineage>
        <taxon>Eukaryota</taxon>
        <taxon>Fungi</taxon>
        <taxon>Dikarya</taxon>
        <taxon>Ascomycota</taxon>
        <taxon>Pezizomycotina</taxon>
        <taxon>Eurotiomycetes</taxon>
        <taxon>Eurotiomycetidae</taxon>
        <taxon>Eurotiales</taxon>
        <taxon>Aspergillaceae</taxon>
        <taxon>Aspergillus</taxon>
    </lineage>
</organism>
<keyword evidence="3" id="KW-1185">Reference proteome</keyword>
<reference evidence="2" key="2">
    <citation type="submission" date="2021-02" db="EMBL/GenBank/DDBJ databases">
        <title>Aspergillus puulaauensis MK2 genome sequence.</title>
        <authorList>
            <person name="Futagami T."/>
            <person name="Mori K."/>
            <person name="Kadooka C."/>
            <person name="Tanaka T."/>
        </authorList>
    </citation>
    <scope>NUCLEOTIDE SEQUENCE</scope>
    <source>
        <strain evidence="2">MK2</strain>
    </source>
</reference>
<evidence type="ECO:0000313" key="2">
    <source>
        <dbReference type="EMBL" id="BCS26433.1"/>
    </source>
</evidence>
<dbReference type="Proteomes" id="UP000654913">
    <property type="component" value="Chromosome 5"/>
</dbReference>